<reference evidence="1 2" key="1">
    <citation type="submission" date="2020-08" db="EMBL/GenBank/DDBJ databases">
        <title>Genomic Encyclopedia of Type Strains, Phase III (KMG-III): the genomes of soil and plant-associated and newly described type strains.</title>
        <authorList>
            <person name="Whitman W."/>
        </authorList>
    </citation>
    <scope>NUCLEOTIDE SEQUENCE [LARGE SCALE GENOMIC DNA]</scope>
    <source>
        <strain evidence="1 2">SFB5A</strain>
    </source>
</reference>
<comment type="caution">
    <text evidence="1">The sequence shown here is derived from an EMBL/GenBank/DDBJ whole genome shotgun (WGS) entry which is preliminary data.</text>
</comment>
<proteinExistence type="predicted"/>
<dbReference type="EMBL" id="JACHJY010000003">
    <property type="protein sequence ID" value="MBB4981702.1"/>
    <property type="molecule type" value="Genomic_DNA"/>
</dbReference>
<evidence type="ECO:0000313" key="1">
    <source>
        <dbReference type="EMBL" id="MBB4981702.1"/>
    </source>
</evidence>
<accession>A0A7W7U049</accession>
<dbReference type="RefSeq" id="WP_184930886.1">
    <property type="nucleotide sequence ID" value="NZ_JACHJY010000003.1"/>
</dbReference>
<evidence type="ECO:0000313" key="2">
    <source>
        <dbReference type="Proteomes" id="UP000582643"/>
    </source>
</evidence>
<dbReference type="Proteomes" id="UP000582643">
    <property type="component" value="Unassembled WGS sequence"/>
</dbReference>
<name>A0A7W7U049_9ACTN</name>
<keyword evidence="2" id="KW-1185">Reference proteome</keyword>
<organism evidence="1 2">
    <name type="scientific">Streptomyces nymphaeiformis</name>
    <dbReference type="NCBI Taxonomy" id="2663842"/>
    <lineage>
        <taxon>Bacteria</taxon>
        <taxon>Bacillati</taxon>
        <taxon>Actinomycetota</taxon>
        <taxon>Actinomycetes</taxon>
        <taxon>Kitasatosporales</taxon>
        <taxon>Streptomycetaceae</taxon>
        <taxon>Streptomyces</taxon>
    </lineage>
</organism>
<protein>
    <recommendedName>
        <fullName evidence="3">Transposase</fullName>
    </recommendedName>
</protein>
<dbReference type="AlphaFoldDB" id="A0A7W7U049"/>
<evidence type="ECO:0008006" key="3">
    <source>
        <dbReference type="Google" id="ProtNLM"/>
    </source>
</evidence>
<gene>
    <name evidence="1" type="ORF">GGE06_002612</name>
</gene>
<sequence>MGFRFSVTISSYRTHGYVRGGVIPLFAALDTATGEVIGQIQRRLAAPRISTCASRPPVVSWFNRVERRFGLSTDERMQ</sequence>